<dbReference type="EMBL" id="MFIY01000030">
    <property type="protein sequence ID" value="OGG00024.1"/>
    <property type="molecule type" value="Genomic_DNA"/>
</dbReference>
<protein>
    <recommendedName>
        <fullName evidence="4">PsbP C-terminal domain-containing protein</fullName>
    </recommendedName>
</protein>
<dbReference type="Proteomes" id="UP000178230">
    <property type="component" value="Unassembled WGS sequence"/>
</dbReference>
<feature type="transmembrane region" description="Helical" evidence="1">
    <location>
        <begin position="12"/>
        <end position="35"/>
    </location>
</feature>
<keyword evidence="1" id="KW-0472">Membrane</keyword>
<evidence type="ECO:0000256" key="1">
    <source>
        <dbReference type="SAM" id="Phobius"/>
    </source>
</evidence>
<gene>
    <name evidence="2" type="ORF">A2Y99_02185</name>
</gene>
<sequence length="228" mass="26008">MNNFKSRRHNSGKGGLIIILVILILFIFALSVYFFSRKNPETQLPLSLTEQEITQVPTQTIAEKPEIAQKQKEYVEKATSQKEWEVYENSKFSYKLKYNTSWTGKGDDNSPPIPSSANVTFSKNWADKNESCDLNILASITNDQYNSEIENLKSNKAFVEGQEILAGYQTTLFVNLGKTAADPMSYRYFLTKGNIYYQISYNRVKKGLNAETCNEVFNLMLSSLELTK</sequence>
<organism evidence="2 3">
    <name type="scientific">Candidatus Gottesmanbacteria bacterium RBG_13_37_7</name>
    <dbReference type="NCBI Taxonomy" id="1798369"/>
    <lineage>
        <taxon>Bacteria</taxon>
        <taxon>Candidatus Gottesmaniibacteriota</taxon>
    </lineage>
</organism>
<accession>A0A1F5YIV6</accession>
<reference evidence="2 3" key="1">
    <citation type="journal article" date="2016" name="Nat. Commun.">
        <title>Thousands of microbial genomes shed light on interconnected biogeochemical processes in an aquifer system.</title>
        <authorList>
            <person name="Anantharaman K."/>
            <person name="Brown C.T."/>
            <person name="Hug L.A."/>
            <person name="Sharon I."/>
            <person name="Castelle C.J."/>
            <person name="Probst A.J."/>
            <person name="Thomas B.C."/>
            <person name="Singh A."/>
            <person name="Wilkins M.J."/>
            <person name="Karaoz U."/>
            <person name="Brodie E.L."/>
            <person name="Williams K.H."/>
            <person name="Hubbard S.S."/>
            <person name="Banfield J.F."/>
        </authorList>
    </citation>
    <scope>NUCLEOTIDE SEQUENCE [LARGE SCALE GENOMIC DNA]</scope>
</reference>
<evidence type="ECO:0008006" key="4">
    <source>
        <dbReference type="Google" id="ProtNLM"/>
    </source>
</evidence>
<keyword evidence="1" id="KW-0812">Transmembrane</keyword>
<keyword evidence="1" id="KW-1133">Transmembrane helix</keyword>
<name>A0A1F5YIV6_9BACT</name>
<proteinExistence type="predicted"/>
<dbReference type="AlphaFoldDB" id="A0A1F5YIV6"/>
<evidence type="ECO:0000313" key="2">
    <source>
        <dbReference type="EMBL" id="OGG00024.1"/>
    </source>
</evidence>
<comment type="caution">
    <text evidence="2">The sequence shown here is derived from an EMBL/GenBank/DDBJ whole genome shotgun (WGS) entry which is preliminary data.</text>
</comment>
<evidence type="ECO:0000313" key="3">
    <source>
        <dbReference type="Proteomes" id="UP000178230"/>
    </source>
</evidence>